<dbReference type="Pfam" id="PF18962">
    <property type="entry name" value="Por_Secre_tail"/>
    <property type="match status" value="1"/>
</dbReference>
<reference evidence="3" key="1">
    <citation type="submission" date="2024-06" db="EMBL/GenBank/DDBJ databases">
        <title>Sequencing and assembly of the genome of Dyadobacter sp. strain 676, a symbiont of Cyamopsis tetragonoloba.</title>
        <authorList>
            <person name="Guro P."/>
            <person name="Sazanova A."/>
            <person name="Kuznetsova I."/>
            <person name="Belimov A."/>
            <person name="Safronova V."/>
        </authorList>
    </citation>
    <scope>NUCLEOTIDE SEQUENCE</scope>
    <source>
        <strain evidence="3">676</strain>
    </source>
</reference>
<feature type="domain" description="Secretion system C-terminal sorting" evidence="2">
    <location>
        <begin position="83"/>
        <end position="155"/>
    </location>
</feature>
<dbReference type="AlphaFoldDB" id="A0AAU8FQN7"/>
<dbReference type="InterPro" id="IPR026444">
    <property type="entry name" value="Secre_tail"/>
</dbReference>
<feature type="chain" id="PRO_5043818039" evidence="1">
    <location>
        <begin position="22"/>
        <end position="156"/>
    </location>
</feature>
<evidence type="ECO:0000256" key="1">
    <source>
        <dbReference type="SAM" id="SignalP"/>
    </source>
</evidence>
<feature type="signal peptide" evidence="1">
    <location>
        <begin position="1"/>
        <end position="21"/>
    </location>
</feature>
<evidence type="ECO:0000259" key="2">
    <source>
        <dbReference type="Pfam" id="PF18962"/>
    </source>
</evidence>
<dbReference type="EMBL" id="CP159289">
    <property type="protein sequence ID" value="XCH25845.1"/>
    <property type="molecule type" value="Genomic_DNA"/>
</dbReference>
<evidence type="ECO:0000313" key="3">
    <source>
        <dbReference type="EMBL" id="XCH25845.1"/>
    </source>
</evidence>
<gene>
    <name evidence="3" type="ORF">ABV298_05385</name>
</gene>
<proteinExistence type="predicted"/>
<protein>
    <submittedName>
        <fullName evidence="3">T9SS type A sorting domain-containing protein</fullName>
    </submittedName>
</protein>
<keyword evidence="1" id="KW-0732">Signal</keyword>
<dbReference type="NCBIfam" id="TIGR04183">
    <property type="entry name" value="Por_Secre_tail"/>
    <property type="match status" value="1"/>
</dbReference>
<sequence>MKNIKLLISAIAASGIGIANAQELRPQLDFIRNGSLLTVRSASGQELGTVDLDKPAVKSKVIAFTYSAKKKRGIENALNAVTIFPNPASGSLNLRLKGSWKYPVDVQIFDKTGNMLQTSRLESPEEPLDIESLKQGIYILKARSGNAGATEELVVQ</sequence>
<accession>A0AAU8FQN7</accession>
<organism evidence="3">
    <name type="scientific">Dyadobacter sp. 676</name>
    <dbReference type="NCBI Taxonomy" id="3088362"/>
    <lineage>
        <taxon>Bacteria</taxon>
        <taxon>Pseudomonadati</taxon>
        <taxon>Bacteroidota</taxon>
        <taxon>Cytophagia</taxon>
        <taxon>Cytophagales</taxon>
        <taxon>Spirosomataceae</taxon>
        <taxon>Dyadobacter</taxon>
    </lineage>
</organism>
<dbReference type="RefSeq" id="WP_353721142.1">
    <property type="nucleotide sequence ID" value="NZ_CP159289.1"/>
</dbReference>
<name>A0AAU8FQN7_9BACT</name>